<evidence type="ECO:0000313" key="16">
    <source>
        <dbReference type="EMBL" id="RUT66170.1"/>
    </source>
</evidence>
<comment type="catalytic activity">
    <reaction evidence="11 12 13">
        <text>O-phospho-L-serine + 2-oxoglutarate = 3-phosphooxypyruvate + L-glutamate</text>
        <dbReference type="Rhea" id="RHEA:14329"/>
        <dbReference type="ChEBI" id="CHEBI:16810"/>
        <dbReference type="ChEBI" id="CHEBI:18110"/>
        <dbReference type="ChEBI" id="CHEBI:29985"/>
        <dbReference type="ChEBI" id="CHEBI:57524"/>
        <dbReference type="EC" id="2.6.1.52"/>
    </reaction>
</comment>
<reference evidence="15" key="2">
    <citation type="submission" date="2022-08" db="EMBL/GenBank/DDBJ databases">
        <authorList>
            <person name="Dale J.L."/>
        </authorList>
    </citation>
    <scope>NUCLEOTIDE SEQUENCE</scope>
    <source>
        <strain evidence="15">2022EL-00758</strain>
    </source>
</reference>
<comment type="subcellular location">
    <subcellularLocation>
        <location evidence="12">Cytoplasm</location>
    </subcellularLocation>
</comment>
<dbReference type="InterPro" id="IPR022278">
    <property type="entry name" value="Pser_aminoTfrase"/>
</dbReference>
<comment type="caution">
    <text evidence="12">Lacks conserved residue(s) required for the propagation of feature annotation.</text>
</comment>
<keyword evidence="8 12" id="KW-0664">Pyridoxine biosynthesis</keyword>
<dbReference type="EMBL" id="JAPNMI010000001">
    <property type="protein sequence ID" value="MCY0788336.1"/>
    <property type="molecule type" value="Genomic_DNA"/>
</dbReference>
<dbReference type="InterPro" id="IPR015422">
    <property type="entry name" value="PyrdxlP-dep_Trfase_small"/>
</dbReference>
<dbReference type="EC" id="2.6.1.52" evidence="12"/>
<dbReference type="AlphaFoldDB" id="A0A0M3ER68"/>
<dbReference type="Pfam" id="PF00266">
    <property type="entry name" value="Aminotran_5"/>
    <property type="match status" value="1"/>
</dbReference>
<evidence type="ECO:0000256" key="1">
    <source>
        <dbReference type="ARBA" id="ARBA00004915"/>
    </source>
</evidence>
<evidence type="ECO:0000256" key="10">
    <source>
        <dbReference type="ARBA" id="ARBA00047630"/>
    </source>
</evidence>
<keyword evidence="12" id="KW-0963">Cytoplasm</keyword>
<dbReference type="UniPathway" id="UPA00244">
    <property type="reaction ID" value="UER00311"/>
</dbReference>
<evidence type="ECO:0000313" key="15">
    <source>
        <dbReference type="EMBL" id="MCY0788336.1"/>
    </source>
</evidence>
<evidence type="ECO:0000256" key="5">
    <source>
        <dbReference type="ARBA" id="ARBA00022605"/>
    </source>
</evidence>
<comment type="cofactor">
    <cofactor evidence="12">
        <name>pyridoxal 5'-phosphate</name>
        <dbReference type="ChEBI" id="CHEBI:597326"/>
    </cofactor>
    <text evidence="12">Binds 1 pyridoxal phosphate per subunit.</text>
</comment>
<name>A0A0M3ER68_MORMO</name>
<keyword evidence="4 12" id="KW-0032">Aminotransferase</keyword>
<dbReference type="FunFam" id="3.40.640.10:FF:000010">
    <property type="entry name" value="Phosphoserine aminotransferase"/>
    <property type="match status" value="1"/>
</dbReference>
<evidence type="ECO:0000256" key="3">
    <source>
        <dbReference type="ARBA" id="ARBA00006904"/>
    </source>
</evidence>
<sequence length="361" mass="39861">MSQVYNFSAGPAMLPVEVLRRAEQELCNWRGLGTSVMEISHRSKEFMSVAKEAENNLRQILAVPDNYKVLFCHGGARGHFAALPMNLLGEKTKADYVVGGYWAECAAEEAKKYCTPNIINVRTESEDGIGVKPMSEWQLSDDAAYVHYCPNETIDGIAIHEEPDFGDKIVIADYSSAILSKPLDVSRFGVIYAGAQKNIGPAGLTLVIIREDLLGKARRETPSILDYTVLSGCDSMFNTPPTFAWYLSGMVFKWLIEQGGLQEIARINYDKAQLLYSAVDHSDFYINRVAAANRSLMNVPFQMSDPSLDSKFLAEAQAAGLVSLKGHKVAGGMRASIYNAMPYEGVRALAEFMAEFESRHS</sequence>
<evidence type="ECO:0000256" key="8">
    <source>
        <dbReference type="ARBA" id="ARBA00023096"/>
    </source>
</evidence>
<comment type="function">
    <text evidence="12">Catalyzes the reversible conversion of 3-phosphohydroxypyruvate to phosphoserine and of 3-hydroxy-2-oxo-4-phosphonooxybutanoate to phosphohydroxythreonine.</text>
</comment>
<reference evidence="16 17" key="1">
    <citation type="submission" date="2017-08" db="EMBL/GenBank/DDBJ databases">
        <title>Draft genome sequence of pheromone producing symbiont Morganella morganii, of the female New Zealand grass grub Costelytra giveni.</title>
        <authorList>
            <person name="Laugraud A."/>
            <person name="Young S.D."/>
            <person name="Hurst M.H."/>
        </authorList>
    </citation>
    <scope>NUCLEOTIDE SEQUENCE [LARGE SCALE GENOMIC DNA]</scope>
    <source>
        <strain evidence="16 17">MMsCG</strain>
    </source>
</reference>
<dbReference type="Gene3D" id="3.40.640.10">
    <property type="entry name" value="Type I PLP-dependent aspartate aminotransferase-like (Major domain)"/>
    <property type="match status" value="1"/>
</dbReference>
<dbReference type="GO" id="GO:0005737">
    <property type="term" value="C:cytoplasm"/>
    <property type="evidence" value="ECO:0007669"/>
    <property type="project" value="UniProtKB-SubCell"/>
</dbReference>
<dbReference type="PROSITE" id="PS00595">
    <property type="entry name" value="AA_TRANSFER_CLASS_5"/>
    <property type="match status" value="1"/>
</dbReference>
<keyword evidence="9 12" id="KW-0718">Serine biosynthesis</keyword>
<feature type="binding site" evidence="12">
    <location>
        <begin position="238"/>
        <end position="239"/>
    </location>
    <ligand>
        <name>pyridoxal 5'-phosphate</name>
        <dbReference type="ChEBI" id="CHEBI:597326"/>
    </ligand>
</feature>
<comment type="caution">
    <text evidence="15">The sequence shown here is derived from an EMBL/GenBank/DDBJ whole genome shotgun (WGS) entry which is preliminary data.</text>
</comment>
<evidence type="ECO:0000256" key="4">
    <source>
        <dbReference type="ARBA" id="ARBA00022576"/>
    </source>
</evidence>
<evidence type="ECO:0000256" key="11">
    <source>
        <dbReference type="ARBA" id="ARBA00049007"/>
    </source>
</evidence>
<keyword evidence="7 12" id="KW-0663">Pyridoxal phosphate</keyword>
<dbReference type="OrthoDB" id="9809412at2"/>
<feature type="binding site" evidence="12">
    <location>
        <position position="102"/>
    </location>
    <ligand>
        <name>pyridoxal 5'-phosphate</name>
        <dbReference type="ChEBI" id="CHEBI:597326"/>
    </ligand>
</feature>
<evidence type="ECO:0000256" key="6">
    <source>
        <dbReference type="ARBA" id="ARBA00022679"/>
    </source>
</evidence>
<comment type="catalytic activity">
    <reaction evidence="10 12">
        <text>4-(phosphooxy)-L-threonine + 2-oxoglutarate = (R)-3-hydroxy-2-oxo-4-phosphooxybutanoate + L-glutamate</text>
        <dbReference type="Rhea" id="RHEA:16573"/>
        <dbReference type="ChEBI" id="CHEBI:16810"/>
        <dbReference type="ChEBI" id="CHEBI:29985"/>
        <dbReference type="ChEBI" id="CHEBI:58452"/>
        <dbReference type="ChEBI" id="CHEBI:58538"/>
        <dbReference type="EC" id="2.6.1.52"/>
    </reaction>
</comment>
<dbReference type="Proteomes" id="UP001076655">
    <property type="component" value="Unassembled WGS sequence"/>
</dbReference>
<feature type="binding site" evidence="12">
    <location>
        <position position="196"/>
    </location>
    <ligand>
        <name>pyridoxal 5'-phosphate</name>
        <dbReference type="ChEBI" id="CHEBI:597326"/>
    </ligand>
</feature>
<evidence type="ECO:0000256" key="2">
    <source>
        <dbReference type="ARBA" id="ARBA00005099"/>
    </source>
</evidence>
<evidence type="ECO:0000313" key="17">
    <source>
        <dbReference type="Proteomes" id="UP000286908"/>
    </source>
</evidence>
<dbReference type="NCBIfam" id="NF003764">
    <property type="entry name" value="PRK05355.1"/>
    <property type="match status" value="1"/>
</dbReference>
<dbReference type="InterPro" id="IPR020578">
    <property type="entry name" value="Aminotrans_V_PyrdxlP_BS"/>
</dbReference>
<feature type="binding site" evidence="12">
    <location>
        <position position="173"/>
    </location>
    <ligand>
        <name>pyridoxal 5'-phosphate</name>
        <dbReference type="ChEBI" id="CHEBI:597326"/>
    </ligand>
</feature>
<dbReference type="Gene3D" id="3.90.1150.10">
    <property type="entry name" value="Aspartate Aminotransferase, domain 1"/>
    <property type="match status" value="1"/>
</dbReference>
<dbReference type="CDD" id="cd00611">
    <property type="entry name" value="PSAT_like"/>
    <property type="match status" value="1"/>
</dbReference>
<feature type="domain" description="Aminotransferase class V" evidence="14">
    <location>
        <begin position="4"/>
        <end position="349"/>
    </location>
</feature>
<dbReference type="RefSeq" id="WP_046893842.1">
    <property type="nucleotide sequence ID" value="NZ_BRRE01000001.1"/>
</dbReference>
<dbReference type="GO" id="GO:0008615">
    <property type="term" value="P:pyridoxine biosynthetic process"/>
    <property type="evidence" value="ECO:0007669"/>
    <property type="project" value="UniProtKB-UniRule"/>
</dbReference>
<dbReference type="GO" id="GO:0004648">
    <property type="term" value="F:O-phospho-L-serine:2-oxoglutarate aminotransferase activity"/>
    <property type="evidence" value="ECO:0007669"/>
    <property type="project" value="UniProtKB-UniRule"/>
</dbReference>
<organism evidence="15 18">
    <name type="scientific">Morganella morganii</name>
    <name type="common">Proteus morganii</name>
    <dbReference type="NCBI Taxonomy" id="582"/>
    <lineage>
        <taxon>Bacteria</taxon>
        <taxon>Pseudomonadati</taxon>
        <taxon>Pseudomonadota</taxon>
        <taxon>Gammaproteobacteria</taxon>
        <taxon>Enterobacterales</taxon>
        <taxon>Morganellaceae</taxon>
        <taxon>Morganella</taxon>
    </lineage>
</organism>
<dbReference type="NCBIfam" id="TIGR01364">
    <property type="entry name" value="serC_1"/>
    <property type="match status" value="1"/>
</dbReference>
<feature type="modified residue" description="N6-(pyridoxal phosphate)lysine" evidence="12">
    <location>
        <position position="197"/>
    </location>
</feature>
<comment type="pathway">
    <text evidence="2 12 13">Amino-acid biosynthesis; L-serine biosynthesis; L-serine from 3-phospho-D-glycerate: step 2/3.</text>
</comment>
<accession>A0A0M3ER68</accession>
<feature type="binding site" evidence="12">
    <location>
        <position position="42"/>
    </location>
    <ligand>
        <name>L-glutamate</name>
        <dbReference type="ChEBI" id="CHEBI:29985"/>
    </ligand>
</feature>
<evidence type="ECO:0000256" key="12">
    <source>
        <dbReference type="HAMAP-Rule" id="MF_00160"/>
    </source>
</evidence>
<comment type="pathway">
    <text evidence="1 12">Cofactor biosynthesis; pyridoxine 5'-phosphate biosynthesis; pyridoxine 5'-phosphate from D-erythrose 4-phosphate: step 3/5.</text>
</comment>
<evidence type="ECO:0000256" key="7">
    <source>
        <dbReference type="ARBA" id="ARBA00022898"/>
    </source>
</evidence>
<dbReference type="GO" id="GO:0030170">
    <property type="term" value="F:pyridoxal phosphate binding"/>
    <property type="evidence" value="ECO:0007669"/>
    <property type="project" value="UniProtKB-UniRule"/>
</dbReference>
<evidence type="ECO:0000313" key="18">
    <source>
        <dbReference type="Proteomes" id="UP001076655"/>
    </source>
</evidence>
<gene>
    <name evidence="12 15" type="primary">serC</name>
    <name evidence="16" type="ORF">CKG00_07025</name>
    <name evidence="15" type="ORF">N0392_01355</name>
</gene>
<dbReference type="InterPro" id="IPR015421">
    <property type="entry name" value="PyrdxlP-dep_Trfase_major"/>
</dbReference>
<dbReference type="Proteomes" id="UP000286908">
    <property type="component" value="Unassembled WGS sequence"/>
</dbReference>
<dbReference type="PIRSF" id="PIRSF000525">
    <property type="entry name" value="SerC"/>
    <property type="match status" value="1"/>
</dbReference>
<dbReference type="EMBL" id="NRQY01000001">
    <property type="protein sequence ID" value="RUT66170.1"/>
    <property type="molecule type" value="Genomic_DNA"/>
</dbReference>
<dbReference type="PANTHER" id="PTHR43247">
    <property type="entry name" value="PHOSPHOSERINE AMINOTRANSFERASE"/>
    <property type="match status" value="1"/>
</dbReference>
<dbReference type="InterPro" id="IPR000192">
    <property type="entry name" value="Aminotrans_V_dom"/>
</dbReference>
<evidence type="ECO:0000256" key="9">
    <source>
        <dbReference type="ARBA" id="ARBA00023299"/>
    </source>
</evidence>
<keyword evidence="6 12" id="KW-0808">Transferase</keyword>
<dbReference type="HAMAP" id="MF_00160">
    <property type="entry name" value="SerC_aminotrans_5"/>
    <property type="match status" value="1"/>
</dbReference>
<dbReference type="GO" id="GO:0006564">
    <property type="term" value="P:L-serine biosynthetic process"/>
    <property type="evidence" value="ECO:0007669"/>
    <property type="project" value="UniProtKB-UniRule"/>
</dbReference>
<dbReference type="InterPro" id="IPR015424">
    <property type="entry name" value="PyrdxlP-dep_Trfase"/>
</dbReference>
<proteinExistence type="inferred from homology"/>
<feature type="binding site" evidence="12">
    <location>
        <position position="153"/>
    </location>
    <ligand>
        <name>pyridoxal 5'-phosphate</name>
        <dbReference type="ChEBI" id="CHEBI:597326"/>
    </ligand>
</feature>
<comment type="subunit">
    <text evidence="12">Homodimer.</text>
</comment>
<evidence type="ECO:0000256" key="13">
    <source>
        <dbReference type="RuleBase" id="RU004505"/>
    </source>
</evidence>
<feature type="binding site" evidence="12">
    <location>
        <begin position="76"/>
        <end position="77"/>
    </location>
    <ligand>
        <name>pyridoxal 5'-phosphate</name>
        <dbReference type="ChEBI" id="CHEBI:597326"/>
    </ligand>
</feature>
<dbReference type="SUPFAM" id="SSF53383">
    <property type="entry name" value="PLP-dependent transferases"/>
    <property type="match status" value="1"/>
</dbReference>
<dbReference type="PANTHER" id="PTHR43247:SF1">
    <property type="entry name" value="PHOSPHOSERINE AMINOTRANSFERASE"/>
    <property type="match status" value="1"/>
</dbReference>
<dbReference type="UniPathway" id="UPA00135">
    <property type="reaction ID" value="UER00197"/>
</dbReference>
<comment type="similarity">
    <text evidence="3 12">Belongs to the class-V pyridoxal-phosphate-dependent aminotransferase family. SerC subfamily.</text>
</comment>
<evidence type="ECO:0000259" key="14">
    <source>
        <dbReference type="Pfam" id="PF00266"/>
    </source>
</evidence>
<dbReference type="FunFam" id="3.90.1150.10:FF:000006">
    <property type="entry name" value="Phosphoserine aminotransferase"/>
    <property type="match status" value="1"/>
</dbReference>
<protein>
    <recommendedName>
        <fullName evidence="12">Phosphoserine aminotransferase</fullName>
        <ecNumber evidence="12">2.6.1.52</ecNumber>
    </recommendedName>
    <alternativeName>
        <fullName evidence="12">Phosphohydroxythreonine aminotransferase</fullName>
        <shortName evidence="12">PSAT</shortName>
    </alternativeName>
</protein>
<keyword evidence="5 12" id="KW-0028">Amino-acid biosynthesis</keyword>